<dbReference type="Proteomes" id="UP000281549">
    <property type="component" value="Unassembled WGS sequence"/>
</dbReference>
<sequence length="141" mass="16184">MKQTLADDAMPLDAVAYDDDIRKPRPTIDPKEVLTALKTRNVKVLGQRHVQHTEAISYNMKGGRRSGLQRPNEFHILPAPTVLGPTQQQMDQIKVYTRMDLKPSGLNDIEEYCNAMRESLRIKETKHLLRLFSHNYESVAQ</sequence>
<evidence type="ECO:0000313" key="2">
    <source>
        <dbReference type="Proteomes" id="UP000281549"/>
    </source>
</evidence>
<accession>A0A4V1IYX4</accession>
<name>A0A4V1IYX4_ROZAC</name>
<gene>
    <name evidence="1" type="ORF">ROZALSC1DRAFT_25701</name>
</gene>
<dbReference type="EMBL" id="ML007046">
    <property type="protein sequence ID" value="RKP16069.1"/>
    <property type="molecule type" value="Genomic_DNA"/>
</dbReference>
<protein>
    <submittedName>
        <fullName evidence="1">Uncharacterized protein</fullName>
    </submittedName>
</protein>
<evidence type="ECO:0000313" key="1">
    <source>
        <dbReference type="EMBL" id="RKP16069.1"/>
    </source>
</evidence>
<reference evidence="2" key="1">
    <citation type="journal article" date="2018" name="Nat. Microbiol.">
        <title>Leveraging single-cell genomics to expand the fungal tree of life.</title>
        <authorList>
            <person name="Ahrendt S.R."/>
            <person name="Quandt C.A."/>
            <person name="Ciobanu D."/>
            <person name="Clum A."/>
            <person name="Salamov A."/>
            <person name="Andreopoulos B."/>
            <person name="Cheng J.F."/>
            <person name="Woyke T."/>
            <person name="Pelin A."/>
            <person name="Henrissat B."/>
            <person name="Reynolds N.K."/>
            <person name="Benny G.L."/>
            <person name="Smith M.E."/>
            <person name="James T.Y."/>
            <person name="Grigoriev I.V."/>
        </authorList>
    </citation>
    <scope>NUCLEOTIDE SEQUENCE [LARGE SCALE GENOMIC DNA]</scope>
    <source>
        <strain evidence="2">CSF55</strain>
    </source>
</reference>
<proteinExistence type="predicted"/>
<dbReference type="AlphaFoldDB" id="A0A4V1IYX4"/>
<organism evidence="1 2">
    <name type="scientific">Rozella allomycis (strain CSF55)</name>
    <dbReference type="NCBI Taxonomy" id="988480"/>
    <lineage>
        <taxon>Eukaryota</taxon>
        <taxon>Fungi</taxon>
        <taxon>Fungi incertae sedis</taxon>
        <taxon>Cryptomycota</taxon>
        <taxon>Cryptomycota incertae sedis</taxon>
        <taxon>Rozella</taxon>
    </lineage>
</organism>